<feature type="chain" id="PRO_5046970165" description="Trehalase" evidence="8">
    <location>
        <begin position="28"/>
        <end position="563"/>
    </location>
</feature>
<evidence type="ECO:0000256" key="1">
    <source>
        <dbReference type="ARBA" id="ARBA00001576"/>
    </source>
</evidence>
<feature type="signal peptide" evidence="8">
    <location>
        <begin position="1"/>
        <end position="27"/>
    </location>
</feature>
<comment type="similarity">
    <text evidence="2 7">Belongs to the glycosyl hydrolase 37 family.</text>
</comment>
<keyword evidence="5 7" id="KW-0378">Hydrolase</keyword>
<evidence type="ECO:0000256" key="7">
    <source>
        <dbReference type="RuleBase" id="RU361180"/>
    </source>
</evidence>
<reference evidence="9" key="1">
    <citation type="journal article" date="2023" name="Insect Mol. Biol.">
        <title>Genome sequencing provides insights into the evolution of gene families encoding plant cell wall-degrading enzymes in longhorned beetles.</title>
        <authorList>
            <person name="Shin N.R."/>
            <person name="Okamura Y."/>
            <person name="Kirsch R."/>
            <person name="Pauchet Y."/>
        </authorList>
    </citation>
    <scope>NUCLEOTIDE SEQUENCE</scope>
    <source>
        <strain evidence="9">MMC_N1</strain>
    </source>
</reference>
<dbReference type="SUPFAM" id="SSF48208">
    <property type="entry name" value="Six-hairpin glycosidases"/>
    <property type="match status" value="1"/>
</dbReference>
<keyword evidence="10" id="KW-1185">Reference proteome</keyword>
<evidence type="ECO:0000256" key="6">
    <source>
        <dbReference type="ARBA" id="ARBA00023295"/>
    </source>
</evidence>
<protein>
    <recommendedName>
        <fullName evidence="4 7">Trehalase</fullName>
        <ecNumber evidence="3 7">3.2.1.28</ecNumber>
    </recommendedName>
    <alternativeName>
        <fullName evidence="7">Alpha-trehalose glucohydrolase</fullName>
    </alternativeName>
</protein>
<comment type="catalytic activity">
    <reaction evidence="1 7">
        <text>alpha,alpha-trehalose + H2O = alpha-D-glucose + beta-D-glucose</text>
        <dbReference type="Rhea" id="RHEA:32675"/>
        <dbReference type="ChEBI" id="CHEBI:15377"/>
        <dbReference type="ChEBI" id="CHEBI:15903"/>
        <dbReference type="ChEBI" id="CHEBI:16551"/>
        <dbReference type="ChEBI" id="CHEBI:17925"/>
        <dbReference type="EC" id="3.2.1.28"/>
    </reaction>
</comment>
<name>A0ABQ9J5C7_9CUCU</name>
<dbReference type="InterPro" id="IPR008928">
    <property type="entry name" value="6-hairpin_glycosidase_sf"/>
</dbReference>
<evidence type="ECO:0000256" key="3">
    <source>
        <dbReference type="ARBA" id="ARBA00012757"/>
    </source>
</evidence>
<dbReference type="PANTHER" id="PTHR23403">
    <property type="entry name" value="TREHALASE"/>
    <property type="match status" value="1"/>
</dbReference>
<dbReference type="EC" id="3.2.1.28" evidence="3 7"/>
<dbReference type="Pfam" id="PF01204">
    <property type="entry name" value="Trehalase"/>
    <property type="match status" value="1"/>
</dbReference>
<evidence type="ECO:0000256" key="8">
    <source>
        <dbReference type="SAM" id="SignalP"/>
    </source>
</evidence>
<evidence type="ECO:0000256" key="2">
    <source>
        <dbReference type="ARBA" id="ARBA00005615"/>
    </source>
</evidence>
<evidence type="ECO:0000313" key="10">
    <source>
        <dbReference type="Proteomes" id="UP001162164"/>
    </source>
</evidence>
<dbReference type="PANTHER" id="PTHR23403:SF1">
    <property type="entry name" value="TREHALASE"/>
    <property type="match status" value="1"/>
</dbReference>
<evidence type="ECO:0000256" key="4">
    <source>
        <dbReference type="ARBA" id="ARBA00019905"/>
    </source>
</evidence>
<dbReference type="EMBL" id="JAPWTJ010001271">
    <property type="protein sequence ID" value="KAJ8972938.1"/>
    <property type="molecule type" value="Genomic_DNA"/>
</dbReference>
<keyword evidence="8" id="KW-0732">Signal</keyword>
<sequence>MPFQKPNFHTIFLLLVGLLSLIHVCSGQTKQSCYSPIYCQGDLLHIIQTSKIFNDSKTFVDMALVGTVNETLAEFNQLMMENDNKPSREQLQEFVGKNFVSIGELEDVFPKRLEGRAQNREGNQRTPRARLYKVLDSALAYTDEKIEHPFVIPGGRFREYYYWDCYWIIKGLLLSEMYETARGMIQNLLSMVERFGFIPNGGRIYYLNRSQPPLLTFMVADYMKWSNDFEFVRYNIKTIEKELQFWLKHRTVTLMKEGREYVLCHYDSFSDTPRPESYLEDIETCATRKTDDEKVFIHCNSWVRMLHGPEGGAESGWDFTVRWFYDNQGKPAMDIQHIHTRRTIPADLNAYLYKAFKEVSKFYTILMQEEDAKYWQDLADKWKENMREIHYNEEDGVWYDYDAKLGKHRKFFFASNLVPLWAEVYEESERLDRGKSAADYLTKNGIIYLKGGIPTSTIPSGQQWDYPNAWAPFQNLIILGLQKTGHPEALALAKNFAHTWVNSNIKAFQENKVMFEKYDAKNSGQFGGGGEYIIQAGFGWTNGCVMELIDAYFRTHTRKWISS</sequence>
<dbReference type="InterPro" id="IPR018232">
    <property type="entry name" value="Glyco_hydro_37_CS"/>
</dbReference>
<evidence type="ECO:0000313" key="9">
    <source>
        <dbReference type="EMBL" id="KAJ8972938.1"/>
    </source>
</evidence>
<dbReference type="InterPro" id="IPR012341">
    <property type="entry name" value="6hp_glycosidase-like_sf"/>
</dbReference>
<keyword evidence="6 7" id="KW-0326">Glycosidase</keyword>
<dbReference type="PRINTS" id="PR00744">
    <property type="entry name" value="GLHYDRLASE37"/>
</dbReference>
<dbReference type="Proteomes" id="UP001162164">
    <property type="component" value="Unassembled WGS sequence"/>
</dbReference>
<dbReference type="Gene3D" id="1.50.10.10">
    <property type="match status" value="1"/>
</dbReference>
<dbReference type="PROSITE" id="PS00928">
    <property type="entry name" value="TREHALASE_2"/>
    <property type="match status" value="1"/>
</dbReference>
<dbReference type="PROSITE" id="PS00927">
    <property type="entry name" value="TREHALASE_1"/>
    <property type="match status" value="1"/>
</dbReference>
<proteinExistence type="inferred from homology"/>
<gene>
    <name evidence="9" type="ORF">NQ317_013209</name>
</gene>
<dbReference type="InterPro" id="IPR001661">
    <property type="entry name" value="Glyco_hydro_37"/>
</dbReference>
<comment type="caution">
    <text evidence="9">The sequence shown here is derived from an EMBL/GenBank/DDBJ whole genome shotgun (WGS) entry which is preliminary data.</text>
</comment>
<accession>A0ABQ9J5C7</accession>
<evidence type="ECO:0000256" key="5">
    <source>
        <dbReference type="ARBA" id="ARBA00022801"/>
    </source>
</evidence>
<organism evidence="9 10">
    <name type="scientific">Molorchus minor</name>
    <dbReference type="NCBI Taxonomy" id="1323400"/>
    <lineage>
        <taxon>Eukaryota</taxon>
        <taxon>Metazoa</taxon>
        <taxon>Ecdysozoa</taxon>
        <taxon>Arthropoda</taxon>
        <taxon>Hexapoda</taxon>
        <taxon>Insecta</taxon>
        <taxon>Pterygota</taxon>
        <taxon>Neoptera</taxon>
        <taxon>Endopterygota</taxon>
        <taxon>Coleoptera</taxon>
        <taxon>Polyphaga</taxon>
        <taxon>Cucujiformia</taxon>
        <taxon>Chrysomeloidea</taxon>
        <taxon>Cerambycidae</taxon>
        <taxon>Lamiinae</taxon>
        <taxon>Monochamini</taxon>
        <taxon>Molorchus</taxon>
    </lineage>
</organism>